<accession>A0ABT1B7I8</accession>
<name>A0ABT1B7I8_9ENTR</name>
<keyword evidence="2" id="KW-1185">Reference proteome</keyword>
<dbReference type="EMBL" id="JAJJVQ010000003">
    <property type="protein sequence ID" value="MCO5781543.1"/>
    <property type="molecule type" value="Genomic_DNA"/>
</dbReference>
<evidence type="ECO:0000313" key="1">
    <source>
        <dbReference type="EMBL" id="MCO5781543.1"/>
    </source>
</evidence>
<sequence>MTAVIAAACTFPSGPTLALADIAHYLQFSLTRKHLQWTDRCRIPVKACYFPEIASAPLDERFRLLLRQVLMDLMNSLPGLRQTPPAQVGLLLPPLNRPGIDPTLTQAAQEAVVENTGWNNCPVTALHGGRAETVALMKKLTETPLPEGAVSVLLAVDSWLSPPTLKWLEEENLLHGAHRLYNRIARENPYGRVPSEGAAALVIASSSGKYSPWCHIRGTGQATENIRYSDEGVCLGAGLRAAAFRALETAKITSLHHIVSDANGEPYRADELGFTLSALGEYIDDDMIRETPVLASGDLGCASLLMHIALTAWRLHASEQPGDTLLLSSSDDGQRSAIVMSGRAEE</sequence>
<protein>
    <submittedName>
        <fullName evidence="1">Uncharacterized protein</fullName>
    </submittedName>
</protein>
<dbReference type="Proteomes" id="UP001139290">
    <property type="component" value="Unassembled WGS sequence"/>
</dbReference>
<organism evidence="1 2">
    <name type="scientific">Citrobacter meridianamericanus</name>
    <dbReference type="NCBI Taxonomy" id="2894201"/>
    <lineage>
        <taxon>Bacteria</taxon>
        <taxon>Pseudomonadati</taxon>
        <taxon>Pseudomonadota</taxon>
        <taxon>Gammaproteobacteria</taxon>
        <taxon>Enterobacterales</taxon>
        <taxon>Enterobacteriaceae</taxon>
        <taxon>Citrobacter</taxon>
    </lineage>
</organism>
<reference evidence="1" key="1">
    <citation type="submission" date="2021-11" db="EMBL/GenBank/DDBJ databases">
        <title>Citrobacter meridianamericanus sp. nov. isolated from soil.</title>
        <authorList>
            <person name="Furlan J.P.R."/>
            <person name="Stehling E.G."/>
        </authorList>
    </citation>
    <scope>NUCLEOTIDE SEQUENCE</scope>
    <source>
        <strain evidence="1">BR102</strain>
    </source>
</reference>
<evidence type="ECO:0000313" key="2">
    <source>
        <dbReference type="Proteomes" id="UP001139290"/>
    </source>
</evidence>
<dbReference type="RefSeq" id="WP_252838169.1">
    <property type="nucleotide sequence ID" value="NZ_CP101036.1"/>
</dbReference>
<proteinExistence type="predicted"/>
<gene>
    <name evidence="1" type="ORF">LOD26_09410</name>
</gene>
<comment type="caution">
    <text evidence="1">The sequence shown here is derived from an EMBL/GenBank/DDBJ whole genome shotgun (WGS) entry which is preliminary data.</text>
</comment>